<name>A0ABD1LGZ4_9FABA</name>
<accession>A0ABD1LGZ4</accession>
<keyword evidence="3" id="KW-1185">Reference proteome</keyword>
<feature type="region of interest" description="Disordered" evidence="1">
    <location>
        <begin position="192"/>
        <end position="217"/>
    </location>
</feature>
<dbReference type="Proteomes" id="UP001603857">
    <property type="component" value="Unassembled WGS sequence"/>
</dbReference>
<dbReference type="SUPFAM" id="SSF50630">
    <property type="entry name" value="Acid proteases"/>
    <property type="match status" value="1"/>
</dbReference>
<dbReference type="EMBL" id="JBGMDY010000009">
    <property type="protein sequence ID" value="KAL2322623.1"/>
    <property type="molecule type" value="Genomic_DNA"/>
</dbReference>
<feature type="compositionally biased region" description="Basic and acidic residues" evidence="1">
    <location>
        <begin position="208"/>
        <end position="217"/>
    </location>
</feature>
<dbReference type="PANTHER" id="PTHR13683:SF775">
    <property type="entry name" value="EUKARYOTIC ASPARTYL PROTEASE FAMILY PROTEIN"/>
    <property type="match status" value="1"/>
</dbReference>
<sequence length="217" mass="24504">MKQENIFNSLYSPSFSLFLPHPLHSALLFPAQVNATLFSYCHVDHNSDAVSTLEFDSSLPCNAITAPLLQNPNLDMFYNLKLKGINVDGEALEVLNASFEVDVVTARTHWKERDLCGAAGMSDVRGVTNATSGDSIIVDSDTTVIKLWSQVYEKLREAFVSRMKGLPKAKGVLLFNTCYDLSSRIVWRKKEEGRMKKENGRKKKEERRKKSEEERKG</sequence>
<evidence type="ECO:0000256" key="1">
    <source>
        <dbReference type="SAM" id="MobiDB-lite"/>
    </source>
</evidence>
<comment type="caution">
    <text evidence="2">The sequence shown here is derived from an EMBL/GenBank/DDBJ whole genome shotgun (WGS) entry which is preliminary data.</text>
</comment>
<organism evidence="2 3">
    <name type="scientific">Flemingia macrophylla</name>
    <dbReference type="NCBI Taxonomy" id="520843"/>
    <lineage>
        <taxon>Eukaryota</taxon>
        <taxon>Viridiplantae</taxon>
        <taxon>Streptophyta</taxon>
        <taxon>Embryophyta</taxon>
        <taxon>Tracheophyta</taxon>
        <taxon>Spermatophyta</taxon>
        <taxon>Magnoliopsida</taxon>
        <taxon>eudicotyledons</taxon>
        <taxon>Gunneridae</taxon>
        <taxon>Pentapetalae</taxon>
        <taxon>rosids</taxon>
        <taxon>fabids</taxon>
        <taxon>Fabales</taxon>
        <taxon>Fabaceae</taxon>
        <taxon>Papilionoideae</taxon>
        <taxon>50 kb inversion clade</taxon>
        <taxon>NPAAA clade</taxon>
        <taxon>indigoferoid/millettioid clade</taxon>
        <taxon>Phaseoleae</taxon>
        <taxon>Flemingia</taxon>
    </lineage>
</organism>
<dbReference type="InterPro" id="IPR021109">
    <property type="entry name" value="Peptidase_aspartic_dom_sf"/>
</dbReference>
<dbReference type="PANTHER" id="PTHR13683">
    <property type="entry name" value="ASPARTYL PROTEASES"/>
    <property type="match status" value="1"/>
</dbReference>
<gene>
    <name evidence="2" type="ORF">Fmac_027002</name>
</gene>
<evidence type="ECO:0000313" key="3">
    <source>
        <dbReference type="Proteomes" id="UP001603857"/>
    </source>
</evidence>
<dbReference type="Gene3D" id="2.40.70.10">
    <property type="entry name" value="Acid Proteases"/>
    <property type="match status" value="1"/>
</dbReference>
<evidence type="ECO:0000313" key="2">
    <source>
        <dbReference type="EMBL" id="KAL2322623.1"/>
    </source>
</evidence>
<dbReference type="AlphaFoldDB" id="A0ABD1LGZ4"/>
<proteinExistence type="predicted"/>
<dbReference type="InterPro" id="IPR001461">
    <property type="entry name" value="Aspartic_peptidase_A1"/>
</dbReference>
<protein>
    <submittedName>
        <fullName evidence="2">Uncharacterized protein</fullName>
    </submittedName>
</protein>
<reference evidence="2 3" key="1">
    <citation type="submission" date="2024-08" db="EMBL/GenBank/DDBJ databases">
        <title>Insights into the chromosomal genome structure of Flemingia macrophylla.</title>
        <authorList>
            <person name="Ding Y."/>
            <person name="Zhao Y."/>
            <person name="Bi W."/>
            <person name="Wu M."/>
            <person name="Zhao G."/>
            <person name="Gong Y."/>
            <person name="Li W."/>
            <person name="Zhang P."/>
        </authorList>
    </citation>
    <scope>NUCLEOTIDE SEQUENCE [LARGE SCALE GENOMIC DNA]</scope>
    <source>
        <strain evidence="2">DYQJB</strain>
        <tissue evidence="2">Leaf</tissue>
    </source>
</reference>